<dbReference type="GO" id="GO:0016020">
    <property type="term" value="C:membrane"/>
    <property type="evidence" value="ECO:0007669"/>
    <property type="project" value="UniProtKB-SubCell"/>
</dbReference>
<comment type="subcellular location">
    <subcellularLocation>
        <location evidence="1">Membrane</location>
        <topology evidence="1">Multi-pass membrane protein</topology>
    </subcellularLocation>
</comment>
<dbReference type="SUPFAM" id="SSF103473">
    <property type="entry name" value="MFS general substrate transporter"/>
    <property type="match status" value="1"/>
</dbReference>
<protein>
    <recommendedName>
        <fullName evidence="9">MFS general substrate transporter</fullName>
    </recommendedName>
</protein>
<feature type="transmembrane region" description="Helical" evidence="6">
    <location>
        <begin position="260"/>
        <end position="280"/>
    </location>
</feature>
<feature type="transmembrane region" description="Helical" evidence="6">
    <location>
        <begin position="402"/>
        <end position="421"/>
    </location>
</feature>
<feature type="transmembrane region" description="Helical" evidence="6">
    <location>
        <begin position="363"/>
        <end position="381"/>
    </location>
</feature>
<dbReference type="PANTHER" id="PTHR23507">
    <property type="entry name" value="ZGC:174356"/>
    <property type="match status" value="1"/>
</dbReference>
<accession>A0A9N9KUG7</accession>
<evidence type="ECO:0000256" key="5">
    <source>
        <dbReference type="SAM" id="MobiDB-lite"/>
    </source>
</evidence>
<dbReference type="GO" id="GO:0022857">
    <property type="term" value="F:transmembrane transporter activity"/>
    <property type="evidence" value="ECO:0007669"/>
    <property type="project" value="TreeGrafter"/>
</dbReference>
<evidence type="ECO:0000256" key="4">
    <source>
        <dbReference type="ARBA" id="ARBA00023136"/>
    </source>
</evidence>
<evidence type="ECO:0000256" key="2">
    <source>
        <dbReference type="ARBA" id="ARBA00022692"/>
    </source>
</evidence>
<feature type="transmembrane region" description="Helical" evidence="6">
    <location>
        <begin position="459"/>
        <end position="475"/>
    </location>
</feature>
<dbReference type="InterPro" id="IPR036259">
    <property type="entry name" value="MFS_trans_sf"/>
</dbReference>
<organism evidence="7 8">
    <name type="scientific">Hymenoscyphus fraxineus</name>
    <dbReference type="NCBI Taxonomy" id="746836"/>
    <lineage>
        <taxon>Eukaryota</taxon>
        <taxon>Fungi</taxon>
        <taxon>Dikarya</taxon>
        <taxon>Ascomycota</taxon>
        <taxon>Pezizomycotina</taxon>
        <taxon>Leotiomycetes</taxon>
        <taxon>Helotiales</taxon>
        <taxon>Helotiaceae</taxon>
        <taxon>Hymenoscyphus</taxon>
    </lineage>
</organism>
<feature type="transmembrane region" description="Helical" evidence="6">
    <location>
        <begin position="427"/>
        <end position="452"/>
    </location>
</feature>
<comment type="caution">
    <text evidence="7">The sequence shown here is derived from an EMBL/GenBank/DDBJ whole genome shotgun (WGS) entry which is preliminary data.</text>
</comment>
<feature type="region of interest" description="Disordered" evidence="5">
    <location>
        <begin position="37"/>
        <end position="68"/>
    </location>
</feature>
<evidence type="ECO:0008006" key="9">
    <source>
        <dbReference type="Google" id="ProtNLM"/>
    </source>
</evidence>
<gene>
    <name evidence="7" type="ORF">HYFRA_00004403</name>
</gene>
<feature type="transmembrane region" description="Helical" evidence="6">
    <location>
        <begin position="495"/>
        <end position="515"/>
    </location>
</feature>
<name>A0A9N9KUG7_9HELO</name>
<keyword evidence="8" id="KW-1185">Reference proteome</keyword>
<evidence type="ECO:0000313" key="8">
    <source>
        <dbReference type="Proteomes" id="UP000696280"/>
    </source>
</evidence>
<keyword evidence="4 6" id="KW-0472">Membrane</keyword>
<feature type="transmembrane region" description="Helical" evidence="6">
    <location>
        <begin position="329"/>
        <end position="351"/>
    </location>
</feature>
<feature type="transmembrane region" description="Helical" evidence="6">
    <location>
        <begin position="235"/>
        <end position="254"/>
    </location>
</feature>
<evidence type="ECO:0000313" key="7">
    <source>
        <dbReference type="EMBL" id="CAG8954490.1"/>
    </source>
</evidence>
<keyword evidence="2 6" id="KW-0812">Transmembrane</keyword>
<dbReference type="Proteomes" id="UP000696280">
    <property type="component" value="Unassembled WGS sequence"/>
</dbReference>
<sequence>MIASEMCGSGYGRNQLDVSDIPGFMRILPMAFRNNGDGRHDTTVDSSANPSRVDGHDQAPLLSKTQSHESEILSRAESNDSDRNITIPFSLLVSYFMAVNFLLAFGEHIIVAPLIKLFENSLCLSHYGFPDHVLDPESCQIIDVQRPLAQIRGWKSMFDVIPVILVTIPMGRLGDRYGQKNLAALAIFGFAGSLCEILIVCAFPKVFPLQLVWFSSAILLLGGGLNSASAYMSHGFYIMFSAYYIAEMVASFIATVTTDISPWFPCGLSLVSVLACLPVLSAMPNGKPAKPLSESGIFGEGLEARTEESAIISTLKRILRVSSIRNVRFTIPVFLVGILRFGTLNILIQYAHVRFKQKISTGAAYFTETAIVNIFLFLFFIPQVTSYIRREYKIRPQVIDLFLVRSSVTFMCVGALAIGIAPKKELLPIGVAIFAAGFGSRVSGIALLSYWITEEEKSTVYAAVTVLEGVGHAFIDPSMQQIFAASLSLPEVWLAIPFFVAAGCYLIAILSTSCIRIENESDDNEDLLHRD</sequence>
<evidence type="ECO:0000256" key="3">
    <source>
        <dbReference type="ARBA" id="ARBA00022989"/>
    </source>
</evidence>
<dbReference type="AlphaFoldDB" id="A0A9N9KUG7"/>
<dbReference type="PANTHER" id="PTHR23507:SF1">
    <property type="entry name" value="FI18259P1-RELATED"/>
    <property type="match status" value="1"/>
</dbReference>
<dbReference type="OrthoDB" id="194139at2759"/>
<proteinExistence type="predicted"/>
<feature type="transmembrane region" description="Helical" evidence="6">
    <location>
        <begin position="85"/>
        <end position="106"/>
    </location>
</feature>
<keyword evidence="3 6" id="KW-1133">Transmembrane helix</keyword>
<evidence type="ECO:0000256" key="1">
    <source>
        <dbReference type="ARBA" id="ARBA00004141"/>
    </source>
</evidence>
<evidence type="ECO:0000256" key="6">
    <source>
        <dbReference type="SAM" id="Phobius"/>
    </source>
</evidence>
<dbReference type="Gene3D" id="1.20.1250.20">
    <property type="entry name" value="MFS general substrate transporter like domains"/>
    <property type="match status" value="1"/>
</dbReference>
<dbReference type="EMBL" id="CAJVRL010000057">
    <property type="protein sequence ID" value="CAG8954490.1"/>
    <property type="molecule type" value="Genomic_DNA"/>
</dbReference>
<reference evidence="7" key="1">
    <citation type="submission" date="2021-07" db="EMBL/GenBank/DDBJ databases">
        <authorList>
            <person name="Durling M."/>
        </authorList>
    </citation>
    <scope>NUCLEOTIDE SEQUENCE</scope>
</reference>
<feature type="transmembrane region" description="Helical" evidence="6">
    <location>
        <begin position="211"/>
        <end position="228"/>
    </location>
</feature>
<feature type="transmembrane region" description="Helical" evidence="6">
    <location>
        <begin position="182"/>
        <end position="205"/>
    </location>
</feature>